<feature type="transmembrane region" description="Helical" evidence="5">
    <location>
        <begin position="224"/>
        <end position="241"/>
    </location>
</feature>
<evidence type="ECO:0000256" key="1">
    <source>
        <dbReference type="ARBA" id="ARBA00004141"/>
    </source>
</evidence>
<evidence type="ECO:0000313" key="7">
    <source>
        <dbReference type="EMBL" id="MBD7943250.1"/>
    </source>
</evidence>
<evidence type="ECO:0000256" key="2">
    <source>
        <dbReference type="ARBA" id="ARBA00022692"/>
    </source>
</evidence>
<feature type="transmembrane region" description="Helical" evidence="5">
    <location>
        <begin position="349"/>
        <end position="370"/>
    </location>
</feature>
<dbReference type="PANTHER" id="PTHR37422">
    <property type="entry name" value="TEICHURONIC ACID BIOSYNTHESIS PROTEIN TUAE"/>
    <property type="match status" value="1"/>
</dbReference>
<accession>A0ABR8R6G9</accession>
<organism evidence="7 8">
    <name type="scientific">Psychrobacillus faecigallinarum</name>
    <dbReference type="NCBI Taxonomy" id="2762235"/>
    <lineage>
        <taxon>Bacteria</taxon>
        <taxon>Bacillati</taxon>
        <taxon>Bacillota</taxon>
        <taxon>Bacilli</taxon>
        <taxon>Bacillales</taxon>
        <taxon>Bacillaceae</taxon>
        <taxon>Psychrobacillus</taxon>
    </lineage>
</organism>
<dbReference type="PANTHER" id="PTHR37422:SF13">
    <property type="entry name" value="LIPOPOLYSACCHARIDE BIOSYNTHESIS PROTEIN PA4999-RELATED"/>
    <property type="match status" value="1"/>
</dbReference>
<comment type="caution">
    <text evidence="7">The sequence shown here is derived from an EMBL/GenBank/DDBJ whole genome shotgun (WGS) entry which is preliminary data.</text>
</comment>
<feature type="transmembrane region" description="Helical" evidence="5">
    <location>
        <begin position="71"/>
        <end position="88"/>
    </location>
</feature>
<dbReference type="InterPro" id="IPR051533">
    <property type="entry name" value="WaaL-like"/>
</dbReference>
<evidence type="ECO:0000313" key="8">
    <source>
        <dbReference type="Proteomes" id="UP000640786"/>
    </source>
</evidence>
<dbReference type="EMBL" id="JACSQO010000001">
    <property type="protein sequence ID" value="MBD7943250.1"/>
    <property type="molecule type" value="Genomic_DNA"/>
</dbReference>
<keyword evidence="7" id="KW-0436">Ligase</keyword>
<dbReference type="GO" id="GO:0016874">
    <property type="term" value="F:ligase activity"/>
    <property type="evidence" value="ECO:0007669"/>
    <property type="project" value="UniProtKB-KW"/>
</dbReference>
<protein>
    <submittedName>
        <fullName evidence="7">O-antigen ligase family protein</fullName>
    </submittedName>
</protein>
<evidence type="ECO:0000256" key="4">
    <source>
        <dbReference type="ARBA" id="ARBA00023136"/>
    </source>
</evidence>
<feature type="domain" description="O-antigen ligase-related" evidence="6">
    <location>
        <begin position="184"/>
        <end position="326"/>
    </location>
</feature>
<dbReference type="RefSeq" id="WP_191696612.1">
    <property type="nucleotide sequence ID" value="NZ_JACSQO010000001.1"/>
</dbReference>
<name>A0ABR8R6G9_9BACI</name>
<comment type="subcellular location">
    <subcellularLocation>
        <location evidence="1">Membrane</location>
        <topology evidence="1">Multi-pass membrane protein</topology>
    </subcellularLocation>
</comment>
<evidence type="ECO:0000259" key="6">
    <source>
        <dbReference type="Pfam" id="PF04932"/>
    </source>
</evidence>
<keyword evidence="8" id="KW-1185">Reference proteome</keyword>
<feature type="transmembrane region" description="Helical" evidence="5">
    <location>
        <begin position="182"/>
        <end position="212"/>
    </location>
</feature>
<feature type="transmembrane region" description="Helical" evidence="5">
    <location>
        <begin position="125"/>
        <end position="145"/>
    </location>
</feature>
<proteinExistence type="predicted"/>
<keyword evidence="4 5" id="KW-0472">Membrane</keyword>
<feature type="transmembrane region" description="Helical" evidence="5">
    <location>
        <begin position="94"/>
        <end position="113"/>
    </location>
</feature>
<evidence type="ECO:0000256" key="5">
    <source>
        <dbReference type="SAM" id="Phobius"/>
    </source>
</evidence>
<sequence length="394" mass="44462">MVKNKSDDQKISIAIMASFIVLTIQYFLLIYFNLIGTAAGSGVQLISKVLVGVLFLYALPAVLKRSLGKFIGVYFVAIFIFLLNYLFFPLNHFYLKQLIFPLFGMCLPAFIYTLSLRDFEIFKKVMIKSSYIVFFFGALLGLIIVSGNATAGSYSMALSYYMLLPAILFLDSLIDKYSNKALLFSLISIFVILALGSRGALLCIVVFIALKMIRLIFQLSYSKVFYNLLVVVSLVFLSLNLDKLFNMLYEILNKYDINSRSIKLFLSGEVHLSGRDYIYENLIKAVMNNPFLGLGLGADRRIIGKEGGYAHNFFLEMVVNFGVIAGGIAILIILFLLVRSLLTKNLNNYFLIIIWIGLGFVHLMISSSYITDIKFWILLGLLIKLNLENGERLT</sequence>
<feature type="transmembrane region" description="Helical" evidence="5">
    <location>
        <begin position="313"/>
        <end position="337"/>
    </location>
</feature>
<evidence type="ECO:0000256" key="3">
    <source>
        <dbReference type="ARBA" id="ARBA00022989"/>
    </source>
</evidence>
<dbReference type="InterPro" id="IPR007016">
    <property type="entry name" value="O-antigen_ligase-rel_domated"/>
</dbReference>
<gene>
    <name evidence="7" type="ORF">H9650_03890</name>
</gene>
<feature type="transmembrane region" description="Helical" evidence="5">
    <location>
        <begin position="12"/>
        <end position="32"/>
    </location>
</feature>
<keyword evidence="3 5" id="KW-1133">Transmembrane helix</keyword>
<dbReference type="Pfam" id="PF04932">
    <property type="entry name" value="Wzy_C"/>
    <property type="match status" value="1"/>
</dbReference>
<reference evidence="7 8" key="1">
    <citation type="submission" date="2020-08" db="EMBL/GenBank/DDBJ databases">
        <title>A Genomic Blueprint of the Chicken Gut Microbiome.</title>
        <authorList>
            <person name="Gilroy R."/>
            <person name="Ravi A."/>
            <person name="Getino M."/>
            <person name="Pursley I."/>
            <person name="Horton D.L."/>
            <person name="Alikhan N.-F."/>
            <person name="Baker D."/>
            <person name="Gharbi K."/>
            <person name="Hall N."/>
            <person name="Watson M."/>
            <person name="Adriaenssens E.M."/>
            <person name="Foster-Nyarko E."/>
            <person name="Jarju S."/>
            <person name="Secka A."/>
            <person name="Antonio M."/>
            <person name="Oren A."/>
            <person name="Chaudhuri R."/>
            <person name="La Ragione R.M."/>
            <person name="Hildebrand F."/>
            <person name="Pallen M.J."/>
        </authorList>
    </citation>
    <scope>NUCLEOTIDE SEQUENCE [LARGE SCALE GENOMIC DNA]</scope>
    <source>
        <strain evidence="7 8">Sa2BUA9</strain>
    </source>
</reference>
<dbReference type="Proteomes" id="UP000640786">
    <property type="component" value="Unassembled WGS sequence"/>
</dbReference>
<feature type="transmembrane region" description="Helical" evidence="5">
    <location>
        <begin position="38"/>
        <end position="59"/>
    </location>
</feature>
<keyword evidence="2 5" id="KW-0812">Transmembrane</keyword>